<dbReference type="EMBL" id="CP070393">
    <property type="protein sequence ID" value="QRZ99108.1"/>
    <property type="molecule type" value="Genomic_DNA"/>
</dbReference>
<evidence type="ECO:0000313" key="4">
    <source>
        <dbReference type="EMBL" id="HAI5333263.1"/>
    </source>
</evidence>
<dbReference type="AlphaFoldDB" id="A0A0D8WCP4"/>
<evidence type="ECO:0000313" key="9">
    <source>
        <dbReference type="Proteomes" id="UP000236598"/>
    </source>
</evidence>
<name>A0A0D8WCP4_ECOLX</name>
<evidence type="ECO:0000313" key="10">
    <source>
        <dbReference type="Proteomes" id="UP000245761"/>
    </source>
</evidence>
<dbReference type="Proteomes" id="UP000845800">
    <property type="component" value="Unassembled WGS sequence"/>
</dbReference>
<evidence type="ECO:0000313" key="11">
    <source>
        <dbReference type="Proteomes" id="UP000534496"/>
    </source>
</evidence>
<reference evidence="3 11" key="4">
    <citation type="submission" date="2019-12" db="EMBL/GenBank/DDBJ databases">
        <authorList>
            <consortium name="NARMS: The National Antimicrobial Resistance Monitoring System"/>
        </authorList>
    </citation>
    <scope>NUCLEOTIDE SEQUENCE [LARGE SCALE GENOMIC DNA]</scope>
    <source>
        <strain evidence="3 11">CVM N19EC0189</strain>
    </source>
</reference>
<evidence type="ECO:0000313" key="7">
    <source>
        <dbReference type="EMBL" id="PWH47340.1"/>
    </source>
</evidence>
<dbReference type="EMBL" id="DABERK010000018">
    <property type="protein sequence ID" value="HAI5333263.1"/>
    <property type="molecule type" value="Genomic_DNA"/>
</dbReference>
<evidence type="ECO:0000313" key="8">
    <source>
        <dbReference type="EMBL" id="QRZ99108.1"/>
    </source>
</evidence>
<reference evidence="4" key="1">
    <citation type="journal article" date="2018" name="Genome Biol.">
        <title>SKESA: strategic k-mer extension for scrupulous assemblies.</title>
        <authorList>
            <person name="Souvorov A."/>
            <person name="Agarwala R."/>
            <person name="Lipman D.J."/>
        </authorList>
    </citation>
    <scope>NUCLEOTIDE SEQUENCE [LARGE SCALE GENOMIC DNA]</scope>
    <source>
        <strain evidence="4">AMC_487</strain>
    </source>
</reference>
<dbReference type="EMBL" id="CAUZHL010000002">
    <property type="protein sequence ID" value="CAK1208784.1"/>
    <property type="molecule type" value="Genomic_DNA"/>
</dbReference>
<dbReference type="Proteomes" id="UP000245761">
    <property type="component" value="Unassembled WGS sequence"/>
</dbReference>
<reference evidence="1" key="8">
    <citation type="submission" date="2023-10" db="EMBL/GenBank/DDBJ databases">
        <authorList>
            <person name="Leclercq S."/>
        </authorList>
    </citation>
    <scope>NUCLEOTIDE SEQUENCE</scope>
    <source>
        <strain evidence="1">F848</strain>
    </source>
</reference>
<dbReference type="EMBL" id="CAUZHL010000001">
    <property type="protein sequence ID" value="CAK1207664.1"/>
    <property type="molecule type" value="Genomic_DNA"/>
</dbReference>
<reference evidence="7 10" key="3">
    <citation type="submission" date="2018-04" db="EMBL/GenBank/DDBJ databases">
        <title>Draft Genomic Sequencing Of Potential Extraintestinal Pathogenic Escherichia coli B8S56 Isolated from Retail Chicken Skin.</title>
        <authorList>
            <person name="Xu A."/>
            <person name="Tilman S."/>
            <person name="Wisser-Parker K."/>
            <person name="Scullen O.J."/>
            <person name="Sommers C."/>
        </authorList>
    </citation>
    <scope>NUCLEOTIDE SEQUENCE [LARGE SCALE GENOMIC DNA]</scope>
    <source>
        <strain evidence="7 10">B8S56</strain>
    </source>
</reference>
<dbReference type="EMBL" id="JASMQD010000001">
    <property type="protein sequence ID" value="MDK2697202.1"/>
    <property type="molecule type" value="Genomic_DNA"/>
</dbReference>
<dbReference type="Proteomes" id="UP000663166">
    <property type="component" value="Chromosome"/>
</dbReference>
<evidence type="ECO:0000313" key="1">
    <source>
        <dbReference type="EMBL" id="CAK1207664.1"/>
    </source>
</evidence>
<reference evidence="8" key="6">
    <citation type="submission" date="2021-02" db="EMBL/GenBank/DDBJ databases">
        <title>Co-localization of colistin and carbapenem -resistance genes on a novel transferable IncHI2 plasmid in Escherichia coli from chicken-origin.</title>
        <authorList>
            <person name="Hoffmann M."/>
            <person name="Balkey M."/>
            <person name="Ronco T."/>
            <person name="Hendriksen R.S."/>
        </authorList>
    </citation>
    <scope>NUCLEOTIDE SEQUENCE</scope>
    <source>
        <strain evidence="8">CFSAN083829</strain>
    </source>
</reference>
<proteinExistence type="predicted"/>
<dbReference type="Proteomes" id="UP000236598">
    <property type="component" value="Unassembled WGS sequence"/>
</dbReference>
<dbReference type="Proteomes" id="UP001190091">
    <property type="component" value="Unassembled WGS sequence"/>
</dbReference>
<sequence>MRLFRRNDIEIELHFSSGEDKVKSIKVKLRHARDVQACQCLIDELVAAGGTPKKQKYNLHVVPDDPITTKE</sequence>
<protein>
    <submittedName>
        <fullName evidence="6">Uncharacterized protein</fullName>
    </submittedName>
</protein>
<reference evidence="5" key="7">
    <citation type="submission" date="2023-05" db="EMBL/GenBank/DDBJ databases">
        <title>Efficient inhibition of multidrug-resistant Escherichia coli by a new antibiotic combination.</title>
        <authorList>
            <person name="Lin T."/>
        </authorList>
    </citation>
    <scope>NUCLEOTIDE SEQUENCE</scope>
    <source>
        <strain evidence="5">YmmD45</strain>
    </source>
</reference>
<reference evidence="4" key="5">
    <citation type="submission" date="2020-03" db="EMBL/GenBank/DDBJ databases">
        <authorList>
            <consortium name="NCBI Pathogen Detection Project"/>
        </authorList>
    </citation>
    <scope>NUCLEOTIDE SEQUENCE</scope>
    <source>
        <strain evidence="4">AMC_487</strain>
    </source>
</reference>
<accession>A0A0D8WCP4</accession>
<evidence type="ECO:0000313" key="2">
    <source>
        <dbReference type="EMBL" id="CAK1208784.1"/>
    </source>
</evidence>
<evidence type="ECO:0000313" key="3">
    <source>
        <dbReference type="EMBL" id="EFH3671952.1"/>
    </source>
</evidence>
<dbReference type="EMBL" id="QEMT01000220">
    <property type="protein sequence ID" value="PWH47340.1"/>
    <property type="molecule type" value="Genomic_DNA"/>
</dbReference>
<dbReference type="Proteomes" id="UP000534496">
    <property type="component" value="Unassembled WGS sequence"/>
</dbReference>
<dbReference type="Proteomes" id="UP001223829">
    <property type="component" value="Unassembled WGS sequence"/>
</dbReference>
<dbReference type="EMBL" id="AASVQO010000001">
    <property type="protein sequence ID" value="EFH3671952.1"/>
    <property type="molecule type" value="Genomic_DNA"/>
</dbReference>
<evidence type="ECO:0000313" key="5">
    <source>
        <dbReference type="EMBL" id="MDK2697202.1"/>
    </source>
</evidence>
<organism evidence="6 9">
    <name type="scientific">Escherichia coli</name>
    <dbReference type="NCBI Taxonomy" id="562"/>
    <lineage>
        <taxon>Bacteria</taxon>
        <taxon>Pseudomonadati</taxon>
        <taxon>Pseudomonadota</taxon>
        <taxon>Gammaproteobacteria</taxon>
        <taxon>Enterobacterales</taxon>
        <taxon>Enterobacteriaceae</taxon>
        <taxon>Escherichia</taxon>
    </lineage>
</organism>
<evidence type="ECO:0000313" key="6">
    <source>
        <dbReference type="EMBL" id="PNY69671.1"/>
    </source>
</evidence>
<dbReference type="EMBL" id="PPHQ01000001">
    <property type="protein sequence ID" value="PNY69671.1"/>
    <property type="molecule type" value="Genomic_DNA"/>
</dbReference>
<gene>
    <name evidence="6" type="ORF">C2M16_01000</name>
    <name evidence="7" type="ORF">DD762_29740</name>
    <name evidence="3" type="ORF">F9461_01765</name>
    <name evidence="1" type="ORF">FGAF848_08690</name>
    <name evidence="2" type="ORF">FGAF848_13810</name>
    <name evidence="4" type="ORF">HJQ60_003273</name>
    <name evidence="8" type="ORF">JNP96_09170</name>
    <name evidence="5" type="ORF">QO046_23250</name>
</gene>
<dbReference type="RefSeq" id="WP_001236182.1">
    <property type="nucleotide sequence ID" value="NZ_AP027520.1"/>
</dbReference>
<reference evidence="6 9" key="2">
    <citation type="submission" date="2018-01" db="EMBL/GenBank/DDBJ databases">
        <title>Draft Genomic Sequencing Of Potential Extraintestinal Pathogenic Escherichia coli B8S18 Isolated From Retail Chicken Skin.</title>
        <authorList>
            <person name="Xu A."/>
            <person name="Tilman S."/>
            <person name="Wisser-Parker K."/>
            <person name="Sheen S."/>
            <person name="Sommers C."/>
        </authorList>
    </citation>
    <scope>NUCLEOTIDE SEQUENCE [LARGE SCALE GENOMIC DNA]</scope>
    <source>
        <strain evidence="6 9">B8S18Com</strain>
    </source>
</reference>